<dbReference type="AlphaFoldDB" id="A0A562RKM5"/>
<gene>
    <name evidence="1" type="ORF">IP91_00051</name>
</gene>
<comment type="caution">
    <text evidence="1">The sequence shown here is derived from an EMBL/GenBank/DDBJ whole genome shotgun (WGS) entry which is preliminary data.</text>
</comment>
<dbReference type="Proteomes" id="UP000318431">
    <property type="component" value="Unassembled WGS sequence"/>
</dbReference>
<sequence>MDGNIECEMGRTGESAEPLAGARIRHLPRPALSRSAYWRALLKLFADLTWRFR</sequence>
<keyword evidence="2" id="KW-1185">Reference proteome</keyword>
<evidence type="ECO:0000313" key="2">
    <source>
        <dbReference type="Proteomes" id="UP000318431"/>
    </source>
</evidence>
<dbReference type="RefSeq" id="WP_158643034.1">
    <property type="nucleotide sequence ID" value="NZ_VLLB01000001.1"/>
</dbReference>
<organism evidence="1 2">
    <name type="scientific">Pseudoduganella lurida</name>
    <dbReference type="NCBI Taxonomy" id="1036180"/>
    <lineage>
        <taxon>Bacteria</taxon>
        <taxon>Pseudomonadati</taxon>
        <taxon>Pseudomonadota</taxon>
        <taxon>Betaproteobacteria</taxon>
        <taxon>Burkholderiales</taxon>
        <taxon>Oxalobacteraceae</taxon>
        <taxon>Telluria group</taxon>
        <taxon>Pseudoduganella</taxon>
    </lineage>
</organism>
<evidence type="ECO:0000313" key="1">
    <source>
        <dbReference type="EMBL" id="TWI68986.1"/>
    </source>
</evidence>
<protein>
    <submittedName>
        <fullName evidence="1">Uncharacterized protein</fullName>
    </submittedName>
</protein>
<accession>A0A562RKM5</accession>
<dbReference type="EMBL" id="VLLB01000001">
    <property type="protein sequence ID" value="TWI68986.1"/>
    <property type="molecule type" value="Genomic_DNA"/>
</dbReference>
<name>A0A562RKM5_9BURK</name>
<proteinExistence type="predicted"/>
<reference evidence="1 2" key="1">
    <citation type="journal article" date="2015" name="Stand. Genomic Sci.">
        <title>Genomic Encyclopedia of Bacterial and Archaeal Type Strains, Phase III: the genomes of soil and plant-associated and newly described type strains.</title>
        <authorList>
            <person name="Whitman W.B."/>
            <person name="Woyke T."/>
            <person name="Klenk H.P."/>
            <person name="Zhou Y."/>
            <person name="Lilburn T.G."/>
            <person name="Beck B.J."/>
            <person name="De Vos P."/>
            <person name="Vandamme P."/>
            <person name="Eisen J.A."/>
            <person name="Garrity G."/>
            <person name="Hugenholtz P."/>
            <person name="Kyrpides N.C."/>
        </authorList>
    </citation>
    <scope>NUCLEOTIDE SEQUENCE [LARGE SCALE GENOMIC DNA]</scope>
    <source>
        <strain evidence="1 2">CGMCC 1.10822</strain>
    </source>
</reference>